<proteinExistence type="predicted"/>
<dbReference type="InterPro" id="IPR029045">
    <property type="entry name" value="ClpP/crotonase-like_dom_sf"/>
</dbReference>
<dbReference type="PANTHER" id="PTHR43176">
    <property type="entry name" value="3-HYDROXYISOBUTYRYL-COA HYDROLASE-RELATED"/>
    <property type="match status" value="1"/>
</dbReference>
<comment type="caution">
    <text evidence="5">The sequence shown here is derived from an EMBL/GenBank/DDBJ whole genome shotgun (WGS) entry which is preliminary data.</text>
</comment>
<protein>
    <recommendedName>
        <fullName evidence="2">3-hydroxyisobutyryl-CoA hydrolase</fullName>
        <ecNumber evidence="2">3.1.2.4</ecNumber>
    </recommendedName>
</protein>
<accession>A0ABP4S9N0</accession>
<evidence type="ECO:0000259" key="4">
    <source>
        <dbReference type="Pfam" id="PF16113"/>
    </source>
</evidence>
<dbReference type="RefSeq" id="WP_344145617.1">
    <property type="nucleotide sequence ID" value="NZ_BAAANF010000003.1"/>
</dbReference>
<keyword evidence="6" id="KW-1185">Reference proteome</keyword>
<comment type="catalytic activity">
    <reaction evidence="1">
        <text>3-hydroxy-2-methylpropanoyl-CoA + H2O = 3-hydroxy-2-methylpropanoate + CoA + H(+)</text>
        <dbReference type="Rhea" id="RHEA:20888"/>
        <dbReference type="ChEBI" id="CHEBI:11805"/>
        <dbReference type="ChEBI" id="CHEBI:15377"/>
        <dbReference type="ChEBI" id="CHEBI:15378"/>
        <dbReference type="ChEBI" id="CHEBI:57287"/>
        <dbReference type="ChEBI" id="CHEBI:57340"/>
        <dbReference type="EC" id="3.1.2.4"/>
    </reaction>
</comment>
<dbReference type="NCBIfam" id="NF004127">
    <property type="entry name" value="PRK05617.1"/>
    <property type="match status" value="1"/>
</dbReference>
<sequence length="352" mass="36934">MSNVEESPVLAHVDGHAGHLVLNRPRAINALTHEMVTIIRRVLDEWAADPAVQTVVLTGSGDRGLCAGGDIVSIYHDGIAGGTASAAFWADEYRLNAEIAEYPKPFVAVMDGIVLGGGIGLSAHASIRVVTERSKLGMPETGIGFFPDVGGTYLLSRAPGELGTHLALTAGLVGAGDAIAVGLADWYVPSDRLPDLLAALASQDAATAVASFADPVPESGLIGDREWIDEAYEGEDLVKIYSRLADADVPAAREAAAVLLTKSPTSLKVTLRALRAAADLPSLPAALEQEYRLSVWLHGSHDFLEGVRAQVIDKDRNPRWSPATFDGVSDESITAHFATLGDADLGLTDASS</sequence>
<keyword evidence="3" id="KW-0378">Hydrolase</keyword>
<dbReference type="Pfam" id="PF16113">
    <property type="entry name" value="ECH_2"/>
    <property type="match status" value="1"/>
</dbReference>
<dbReference type="InterPro" id="IPR045004">
    <property type="entry name" value="ECH_dom"/>
</dbReference>
<name>A0ABP4S9N0_9ACTN</name>
<feature type="domain" description="Enoyl-CoA hydratase/isomerase" evidence="4">
    <location>
        <begin position="18"/>
        <end position="337"/>
    </location>
</feature>
<evidence type="ECO:0000256" key="2">
    <source>
        <dbReference type="ARBA" id="ARBA00011915"/>
    </source>
</evidence>
<evidence type="ECO:0000313" key="6">
    <source>
        <dbReference type="Proteomes" id="UP001500280"/>
    </source>
</evidence>
<dbReference type="Gene3D" id="3.90.226.10">
    <property type="entry name" value="2-enoyl-CoA Hydratase, Chain A, domain 1"/>
    <property type="match status" value="1"/>
</dbReference>
<dbReference type="Proteomes" id="UP001500280">
    <property type="component" value="Unassembled WGS sequence"/>
</dbReference>
<evidence type="ECO:0000256" key="3">
    <source>
        <dbReference type="ARBA" id="ARBA00022801"/>
    </source>
</evidence>
<dbReference type="CDD" id="cd06558">
    <property type="entry name" value="crotonase-like"/>
    <property type="match status" value="1"/>
</dbReference>
<dbReference type="InterPro" id="IPR032259">
    <property type="entry name" value="HIBYL-CoA-H"/>
</dbReference>
<reference evidence="6" key="1">
    <citation type="journal article" date="2019" name="Int. J. Syst. Evol. Microbiol.">
        <title>The Global Catalogue of Microorganisms (GCM) 10K type strain sequencing project: providing services to taxonomists for standard genome sequencing and annotation.</title>
        <authorList>
            <consortium name="The Broad Institute Genomics Platform"/>
            <consortium name="The Broad Institute Genome Sequencing Center for Infectious Disease"/>
            <person name="Wu L."/>
            <person name="Ma J."/>
        </authorList>
    </citation>
    <scope>NUCLEOTIDE SEQUENCE [LARGE SCALE GENOMIC DNA]</scope>
    <source>
        <strain evidence="6">JCM 14307</strain>
    </source>
</reference>
<organism evidence="5 6">
    <name type="scientific">Kribbella yunnanensis</name>
    <dbReference type="NCBI Taxonomy" id="190194"/>
    <lineage>
        <taxon>Bacteria</taxon>
        <taxon>Bacillati</taxon>
        <taxon>Actinomycetota</taxon>
        <taxon>Actinomycetes</taxon>
        <taxon>Propionibacteriales</taxon>
        <taxon>Kribbellaceae</taxon>
        <taxon>Kribbella</taxon>
    </lineage>
</organism>
<evidence type="ECO:0000256" key="1">
    <source>
        <dbReference type="ARBA" id="ARBA00001709"/>
    </source>
</evidence>
<gene>
    <name evidence="5" type="ORF">GCM10009745_09900</name>
</gene>
<dbReference type="EMBL" id="BAAANF010000003">
    <property type="protein sequence ID" value="GAA1669504.1"/>
    <property type="molecule type" value="Genomic_DNA"/>
</dbReference>
<dbReference type="SUPFAM" id="SSF52096">
    <property type="entry name" value="ClpP/crotonase"/>
    <property type="match status" value="1"/>
</dbReference>
<dbReference type="EC" id="3.1.2.4" evidence="2"/>
<evidence type="ECO:0000313" key="5">
    <source>
        <dbReference type="EMBL" id="GAA1669504.1"/>
    </source>
</evidence>
<dbReference type="PANTHER" id="PTHR43176:SF3">
    <property type="entry name" value="3-HYDROXYISOBUTYRYL-COA HYDROLASE, MITOCHONDRIAL"/>
    <property type="match status" value="1"/>
</dbReference>